<sequence>MICSRLALPSRWTGATCGRTVGVGVDVLAAGRLGPSGRVGAGAEGVGNLKAGVGHPGVVGAGDELSTGGGRDAVVQPADVGDVVGAQLVPPDPRDQHRPLLERVRPLHSVLRGLLRRHAARRRAQLREARRGHQRREDQQGRRLAGHADCCDRDWW</sequence>
<dbReference type="Proteomes" id="UP000015106">
    <property type="component" value="Chromosome 2"/>
</dbReference>
<name>A0A8R7PD85_TRIUA</name>
<accession>A0A8R7PD85</accession>
<protein>
    <submittedName>
        <fullName evidence="2">Uncharacterized protein</fullName>
    </submittedName>
</protein>
<evidence type="ECO:0000313" key="2">
    <source>
        <dbReference type="EnsemblPlants" id="TuG1812G0200002149.01.T01.cds313300"/>
    </source>
</evidence>
<reference evidence="2" key="3">
    <citation type="submission" date="2022-06" db="UniProtKB">
        <authorList>
            <consortium name="EnsemblPlants"/>
        </authorList>
    </citation>
    <scope>IDENTIFICATION</scope>
</reference>
<reference evidence="3" key="1">
    <citation type="journal article" date="2013" name="Nature">
        <title>Draft genome of the wheat A-genome progenitor Triticum urartu.</title>
        <authorList>
            <person name="Ling H.Q."/>
            <person name="Zhao S."/>
            <person name="Liu D."/>
            <person name="Wang J."/>
            <person name="Sun H."/>
            <person name="Zhang C."/>
            <person name="Fan H."/>
            <person name="Li D."/>
            <person name="Dong L."/>
            <person name="Tao Y."/>
            <person name="Gao C."/>
            <person name="Wu H."/>
            <person name="Li Y."/>
            <person name="Cui Y."/>
            <person name="Guo X."/>
            <person name="Zheng S."/>
            <person name="Wang B."/>
            <person name="Yu K."/>
            <person name="Liang Q."/>
            <person name="Yang W."/>
            <person name="Lou X."/>
            <person name="Chen J."/>
            <person name="Feng M."/>
            <person name="Jian J."/>
            <person name="Zhang X."/>
            <person name="Luo G."/>
            <person name="Jiang Y."/>
            <person name="Liu J."/>
            <person name="Wang Z."/>
            <person name="Sha Y."/>
            <person name="Zhang B."/>
            <person name="Wu H."/>
            <person name="Tang D."/>
            <person name="Shen Q."/>
            <person name="Xue P."/>
            <person name="Zou S."/>
            <person name="Wang X."/>
            <person name="Liu X."/>
            <person name="Wang F."/>
            <person name="Yang Y."/>
            <person name="An X."/>
            <person name="Dong Z."/>
            <person name="Zhang K."/>
            <person name="Zhang X."/>
            <person name="Luo M.C."/>
            <person name="Dvorak J."/>
            <person name="Tong Y."/>
            <person name="Wang J."/>
            <person name="Yang H."/>
            <person name="Li Z."/>
            <person name="Wang D."/>
            <person name="Zhang A."/>
            <person name="Wang J."/>
        </authorList>
    </citation>
    <scope>NUCLEOTIDE SEQUENCE</scope>
    <source>
        <strain evidence="3">cv. G1812</strain>
    </source>
</reference>
<keyword evidence="3" id="KW-1185">Reference proteome</keyword>
<dbReference type="Gramene" id="TuG1812G0200002149.01.T01">
    <property type="protein sequence ID" value="TuG1812G0200002149.01.T01.cds313300"/>
    <property type="gene ID" value="TuG1812G0200002149.01"/>
</dbReference>
<proteinExistence type="predicted"/>
<dbReference type="AlphaFoldDB" id="A0A8R7PD85"/>
<reference evidence="2" key="2">
    <citation type="submission" date="2018-03" db="EMBL/GenBank/DDBJ databases">
        <title>The Triticum urartu genome reveals the dynamic nature of wheat genome evolution.</title>
        <authorList>
            <person name="Ling H."/>
            <person name="Ma B."/>
            <person name="Shi X."/>
            <person name="Liu H."/>
            <person name="Dong L."/>
            <person name="Sun H."/>
            <person name="Cao Y."/>
            <person name="Gao Q."/>
            <person name="Zheng S."/>
            <person name="Li Y."/>
            <person name="Yu Y."/>
            <person name="Du H."/>
            <person name="Qi M."/>
            <person name="Li Y."/>
            <person name="Yu H."/>
            <person name="Cui Y."/>
            <person name="Wang N."/>
            <person name="Chen C."/>
            <person name="Wu H."/>
            <person name="Zhao Y."/>
            <person name="Zhang J."/>
            <person name="Li Y."/>
            <person name="Zhou W."/>
            <person name="Zhang B."/>
            <person name="Hu W."/>
            <person name="Eijk M."/>
            <person name="Tang J."/>
            <person name="Witsenboer H."/>
            <person name="Zhao S."/>
            <person name="Li Z."/>
            <person name="Zhang A."/>
            <person name="Wang D."/>
            <person name="Liang C."/>
        </authorList>
    </citation>
    <scope>NUCLEOTIDE SEQUENCE [LARGE SCALE GENOMIC DNA]</scope>
    <source>
        <strain evidence="2">cv. G1812</strain>
    </source>
</reference>
<gene>
    <name evidence="2" type="primary">LOC125541360</name>
</gene>
<evidence type="ECO:0000256" key="1">
    <source>
        <dbReference type="SAM" id="MobiDB-lite"/>
    </source>
</evidence>
<organism evidence="2 3">
    <name type="scientific">Triticum urartu</name>
    <name type="common">Red wild einkorn</name>
    <name type="synonym">Crithodium urartu</name>
    <dbReference type="NCBI Taxonomy" id="4572"/>
    <lineage>
        <taxon>Eukaryota</taxon>
        <taxon>Viridiplantae</taxon>
        <taxon>Streptophyta</taxon>
        <taxon>Embryophyta</taxon>
        <taxon>Tracheophyta</taxon>
        <taxon>Spermatophyta</taxon>
        <taxon>Magnoliopsida</taxon>
        <taxon>Liliopsida</taxon>
        <taxon>Poales</taxon>
        <taxon>Poaceae</taxon>
        <taxon>BOP clade</taxon>
        <taxon>Pooideae</taxon>
        <taxon>Triticodae</taxon>
        <taxon>Triticeae</taxon>
        <taxon>Triticinae</taxon>
        <taxon>Triticum</taxon>
    </lineage>
</organism>
<dbReference type="EnsemblPlants" id="TuG1812G0200002149.01.T01">
    <property type="protein sequence ID" value="TuG1812G0200002149.01.T01.cds313300"/>
    <property type="gene ID" value="TuG1812G0200002149.01"/>
</dbReference>
<feature type="region of interest" description="Disordered" evidence="1">
    <location>
        <begin position="123"/>
        <end position="144"/>
    </location>
</feature>
<feature type="compositionally biased region" description="Basic and acidic residues" evidence="1">
    <location>
        <begin position="125"/>
        <end position="141"/>
    </location>
</feature>
<evidence type="ECO:0000313" key="3">
    <source>
        <dbReference type="Proteomes" id="UP000015106"/>
    </source>
</evidence>